<accession>A0AAD9X5G7</accession>
<sequence length="112" mass="12720">MERIRDIWSGSASSGVVRSLKGQEFHGDFGWYVSDTVNGVFVDSRMYPEISSPYPYNEGAFQLWDVGNDGFDSMNMENVEILKIANLTLDEPKLEAELFRSFNNVNDVNEVN</sequence>
<evidence type="ECO:0000313" key="2">
    <source>
        <dbReference type="Proteomes" id="UP001280121"/>
    </source>
</evidence>
<dbReference type="Proteomes" id="UP001280121">
    <property type="component" value="Unassembled WGS sequence"/>
</dbReference>
<protein>
    <submittedName>
        <fullName evidence="1">Uncharacterized protein</fullName>
    </submittedName>
</protein>
<proteinExistence type="predicted"/>
<name>A0AAD9X5G7_9ROSI</name>
<gene>
    <name evidence="1" type="ORF">Ddye_013000</name>
</gene>
<organism evidence="1 2">
    <name type="scientific">Dipteronia dyeriana</name>
    <dbReference type="NCBI Taxonomy" id="168575"/>
    <lineage>
        <taxon>Eukaryota</taxon>
        <taxon>Viridiplantae</taxon>
        <taxon>Streptophyta</taxon>
        <taxon>Embryophyta</taxon>
        <taxon>Tracheophyta</taxon>
        <taxon>Spermatophyta</taxon>
        <taxon>Magnoliopsida</taxon>
        <taxon>eudicotyledons</taxon>
        <taxon>Gunneridae</taxon>
        <taxon>Pentapetalae</taxon>
        <taxon>rosids</taxon>
        <taxon>malvids</taxon>
        <taxon>Sapindales</taxon>
        <taxon>Sapindaceae</taxon>
        <taxon>Hippocastanoideae</taxon>
        <taxon>Acereae</taxon>
        <taxon>Dipteronia</taxon>
    </lineage>
</organism>
<reference evidence="1" key="1">
    <citation type="journal article" date="2023" name="Plant J.">
        <title>Genome sequences and population genomics provide insights into the demographic history, inbreeding, and mutation load of two 'living fossil' tree species of Dipteronia.</title>
        <authorList>
            <person name="Feng Y."/>
            <person name="Comes H.P."/>
            <person name="Chen J."/>
            <person name="Zhu S."/>
            <person name="Lu R."/>
            <person name="Zhang X."/>
            <person name="Li P."/>
            <person name="Qiu J."/>
            <person name="Olsen K.M."/>
            <person name="Qiu Y."/>
        </authorList>
    </citation>
    <scope>NUCLEOTIDE SEQUENCE</scope>
    <source>
        <strain evidence="1">KIB01</strain>
    </source>
</reference>
<keyword evidence="2" id="KW-1185">Reference proteome</keyword>
<dbReference type="AlphaFoldDB" id="A0AAD9X5G7"/>
<dbReference type="EMBL" id="JANJYI010000004">
    <property type="protein sequence ID" value="KAK2653144.1"/>
    <property type="molecule type" value="Genomic_DNA"/>
</dbReference>
<evidence type="ECO:0000313" key="1">
    <source>
        <dbReference type="EMBL" id="KAK2653144.1"/>
    </source>
</evidence>
<comment type="caution">
    <text evidence="1">The sequence shown here is derived from an EMBL/GenBank/DDBJ whole genome shotgun (WGS) entry which is preliminary data.</text>
</comment>